<name>A0A0D2EP08_9EURO</name>
<evidence type="ECO:0000259" key="8">
    <source>
        <dbReference type="PROSITE" id="PS50166"/>
    </source>
</evidence>
<evidence type="ECO:0000256" key="2">
    <source>
        <dbReference type="ARBA" id="ARBA00004496"/>
    </source>
</evidence>
<dbReference type="InterPro" id="IPR013713">
    <property type="entry name" value="XPO2_central"/>
</dbReference>
<gene>
    <name evidence="9" type="ORF">PV05_05819</name>
</gene>
<keyword evidence="5" id="KW-0963">Cytoplasm</keyword>
<dbReference type="SMART" id="SM00913">
    <property type="entry name" value="IBN_N"/>
    <property type="match status" value="1"/>
</dbReference>
<keyword evidence="4" id="KW-0813">Transport</keyword>
<dbReference type="HOGENOM" id="CLU_009614_0_0_1"/>
<protein>
    <recommendedName>
        <fullName evidence="8">Importin N-terminal domain-containing protein</fullName>
    </recommendedName>
</protein>
<keyword evidence="7" id="KW-0539">Nucleus</keyword>
<evidence type="ECO:0000256" key="1">
    <source>
        <dbReference type="ARBA" id="ARBA00004123"/>
    </source>
</evidence>
<dbReference type="OrthoDB" id="3268246at2759"/>
<dbReference type="Pfam" id="PF03810">
    <property type="entry name" value="IBN_N"/>
    <property type="match status" value="1"/>
</dbReference>
<keyword evidence="10" id="KW-1185">Reference proteome</keyword>
<dbReference type="RefSeq" id="XP_013317827.1">
    <property type="nucleotide sequence ID" value="XM_013462373.1"/>
</dbReference>
<dbReference type="STRING" id="348802.A0A0D2EP08"/>
<proteinExistence type="inferred from homology"/>
<dbReference type="EMBL" id="KN847319">
    <property type="protein sequence ID" value="KIW57243.1"/>
    <property type="molecule type" value="Genomic_DNA"/>
</dbReference>
<dbReference type="Proteomes" id="UP000054342">
    <property type="component" value="Unassembled WGS sequence"/>
</dbReference>
<evidence type="ECO:0000313" key="10">
    <source>
        <dbReference type="Proteomes" id="UP000054342"/>
    </source>
</evidence>
<keyword evidence="6" id="KW-0653">Protein transport</keyword>
<comment type="similarity">
    <text evidence="3">Belongs to the XPO2/CSE1 family.</text>
</comment>
<dbReference type="PANTHER" id="PTHR10997:SF8">
    <property type="entry name" value="EXPORTIN-2"/>
    <property type="match status" value="1"/>
</dbReference>
<dbReference type="FunFam" id="1.25.10.10:FF:000057">
    <property type="entry name" value="Exportin-2 isoform 1"/>
    <property type="match status" value="1"/>
</dbReference>
<organism evidence="9 10">
    <name type="scientific">Exophiala xenobiotica</name>
    <dbReference type="NCBI Taxonomy" id="348802"/>
    <lineage>
        <taxon>Eukaryota</taxon>
        <taxon>Fungi</taxon>
        <taxon>Dikarya</taxon>
        <taxon>Ascomycota</taxon>
        <taxon>Pezizomycotina</taxon>
        <taxon>Eurotiomycetes</taxon>
        <taxon>Chaetothyriomycetidae</taxon>
        <taxon>Chaetothyriales</taxon>
        <taxon>Herpotrichiellaceae</taxon>
        <taxon>Exophiala</taxon>
    </lineage>
</organism>
<evidence type="ECO:0000256" key="6">
    <source>
        <dbReference type="ARBA" id="ARBA00022927"/>
    </source>
</evidence>
<comment type="subcellular location">
    <subcellularLocation>
        <location evidence="2">Cytoplasm</location>
    </subcellularLocation>
    <subcellularLocation>
        <location evidence="1">Nucleus</location>
    </subcellularLocation>
</comment>
<dbReference type="GO" id="GO:0005049">
    <property type="term" value="F:nuclear export signal receptor activity"/>
    <property type="evidence" value="ECO:0007669"/>
    <property type="project" value="TreeGrafter"/>
</dbReference>
<evidence type="ECO:0000256" key="7">
    <source>
        <dbReference type="ARBA" id="ARBA00023242"/>
    </source>
</evidence>
<dbReference type="GO" id="GO:0031267">
    <property type="term" value="F:small GTPase binding"/>
    <property type="evidence" value="ECO:0007669"/>
    <property type="project" value="InterPro"/>
</dbReference>
<evidence type="ECO:0000313" key="9">
    <source>
        <dbReference type="EMBL" id="KIW57243.1"/>
    </source>
</evidence>
<dbReference type="PROSITE" id="PS50166">
    <property type="entry name" value="IMPORTIN_B_NT"/>
    <property type="match status" value="1"/>
</dbReference>
<dbReference type="Pfam" id="PF08506">
    <property type="entry name" value="Cse1"/>
    <property type="match status" value="1"/>
</dbReference>
<dbReference type="InterPro" id="IPR001494">
    <property type="entry name" value="Importin-beta_N"/>
</dbReference>
<dbReference type="PANTHER" id="PTHR10997">
    <property type="entry name" value="IMPORTIN-7, 8, 11"/>
    <property type="match status" value="1"/>
</dbReference>
<accession>A0A0D2EP08</accession>
<dbReference type="InterPro" id="IPR016024">
    <property type="entry name" value="ARM-type_fold"/>
</dbReference>
<evidence type="ECO:0000256" key="3">
    <source>
        <dbReference type="ARBA" id="ARBA00008669"/>
    </source>
</evidence>
<feature type="domain" description="Importin N-terminal" evidence="8">
    <location>
        <begin position="23"/>
        <end position="96"/>
    </location>
</feature>
<dbReference type="InterPro" id="IPR005043">
    <property type="entry name" value="XPO2_C"/>
</dbReference>
<dbReference type="SUPFAM" id="SSF48371">
    <property type="entry name" value="ARM repeat"/>
    <property type="match status" value="1"/>
</dbReference>
<dbReference type="AlphaFoldDB" id="A0A0D2EP08"/>
<dbReference type="GO" id="GO:0005635">
    <property type="term" value="C:nuclear envelope"/>
    <property type="evidence" value="ECO:0007669"/>
    <property type="project" value="TreeGrafter"/>
</dbReference>
<dbReference type="InterPro" id="IPR011989">
    <property type="entry name" value="ARM-like"/>
</dbReference>
<sequence length="960" mass="107330">MANLAPLAQLLDASLDPRQNKEAELKIRAEEKKPGFALSLLQITASSDFQYNTRLASALFFKNFIKRNWTDVEGNYKLPQQDVTSIKTEIVGLMISVPRGIQTQLGEAISVIADSDFWERWDTLVDDLVSRLKPDNPVVNAGVLQVAHSIFARWRPLYESDELFTEINHVLGKLSQPFLSLWQSLDAYIDSHSNDKQALQNAFAELDLVLLLFYDLSCQDMPPVFEDNLQGISALLLKYLTYNNELLQTDDESEPGPLENTKANIFEALTLYMGKYYEDFGRHVTGFVESSWHLLTTTGPEPKNDILVSKALHFLTSVAGNRAQVQSFSDPNVQTQIVEKVILPNVALRDSDVEMFEDEPIEFIRRDLEGSDSETRRRAAGDFLRQLSDQFEQSVTQIATALIQQCLQDFSSNPSENWRSKDTAVSLFYALASKGATTSTHGVTKTNSLVDIGDFFSTNLASDLQNGDAQPLIKVDAIKYLYVFRSIITKEQWQQVMPLLVNHLGNSNYCVYTYAAVAVERVLAMTDETGKPVIDPASIAPLASDLLEHLFSLVEKDRAPEKVQENEFVMRCIMRVLIILREGVSTVAESVLQHLTTITTIIAANPSNPKFYYYHFESIGALIRFTPAAQSEALGSVLFSPFAAILSNQVEEFIPYVFQLLAALLEAEPTKPLPDQYKPLIAPILGPALWEQRGNVPGLARLLSAIVPRAADELMSANQVGLVLGIFQKLVSTKVFEGYGFDLLETVVSTFPGPALDQYWLQIINIMLTRLQKGQSQAFQLRFVRFYHFVSSRDDKGLGADFFVAATDRVQHDVFRQLYTGIILPKTQELARPLDRKVAAISLTKTLADSQAFVDRYPKGWPLTCNALLKLLEDPPLPPTEADVVAELDVEDSSFGVGFTQLNTVRRPTVDPFAEVTDLRKWVGQYLKAADQRHGGRIGRVVNEGLSPDAKKVLSAYMML</sequence>
<dbReference type="GO" id="GO:0005829">
    <property type="term" value="C:cytosol"/>
    <property type="evidence" value="ECO:0007669"/>
    <property type="project" value="TreeGrafter"/>
</dbReference>
<dbReference type="GO" id="GO:0006606">
    <property type="term" value="P:protein import into nucleus"/>
    <property type="evidence" value="ECO:0007669"/>
    <property type="project" value="TreeGrafter"/>
</dbReference>
<reference evidence="9 10" key="1">
    <citation type="submission" date="2015-01" db="EMBL/GenBank/DDBJ databases">
        <title>The Genome Sequence of Exophiala xenobiotica CBS118157.</title>
        <authorList>
            <consortium name="The Broad Institute Genomics Platform"/>
            <person name="Cuomo C."/>
            <person name="de Hoog S."/>
            <person name="Gorbushina A."/>
            <person name="Stielow B."/>
            <person name="Teixiera M."/>
            <person name="Abouelleil A."/>
            <person name="Chapman S.B."/>
            <person name="Priest M."/>
            <person name="Young S.K."/>
            <person name="Wortman J."/>
            <person name="Nusbaum C."/>
            <person name="Birren B."/>
        </authorList>
    </citation>
    <scope>NUCLEOTIDE SEQUENCE [LARGE SCALE GENOMIC DNA]</scope>
    <source>
        <strain evidence="9 10">CBS 118157</strain>
    </source>
</reference>
<dbReference type="GO" id="GO:0006611">
    <property type="term" value="P:protein export from nucleus"/>
    <property type="evidence" value="ECO:0007669"/>
    <property type="project" value="TreeGrafter"/>
</dbReference>
<evidence type="ECO:0000256" key="4">
    <source>
        <dbReference type="ARBA" id="ARBA00022448"/>
    </source>
</evidence>
<dbReference type="Pfam" id="PF03378">
    <property type="entry name" value="CAS_CSE1"/>
    <property type="match status" value="1"/>
</dbReference>
<dbReference type="Gene3D" id="1.25.10.10">
    <property type="entry name" value="Leucine-rich Repeat Variant"/>
    <property type="match status" value="1"/>
</dbReference>
<evidence type="ECO:0000256" key="5">
    <source>
        <dbReference type="ARBA" id="ARBA00022490"/>
    </source>
</evidence>
<dbReference type="GeneID" id="25327727"/>